<dbReference type="FunFam" id="1.10.10.580:FF:000004">
    <property type="entry name" value="Double-strand-break repair protein rad21"/>
    <property type="match status" value="1"/>
</dbReference>
<dbReference type="SUPFAM" id="SSF46785">
    <property type="entry name" value="Winged helix' DNA-binding domain"/>
    <property type="match status" value="1"/>
</dbReference>
<dbReference type="GO" id="GO:1990414">
    <property type="term" value="P:replication-born double-strand break repair via sister chromatid exchange"/>
    <property type="evidence" value="ECO:0007669"/>
    <property type="project" value="TreeGrafter"/>
</dbReference>
<dbReference type="Proteomes" id="UP000830671">
    <property type="component" value="Chromosome 3"/>
</dbReference>
<sequence>MHGAFHHRGQLHRREVTPTFIFERQFDLLHARFSQGLQVPKHGDHVGDSNWRHWASNDISRAHTTQFWFHLMCISKRTFSSRNSSPRDSSAQLTVVAAAQVFTAYERCVWYSPCMVPASTYSFLIGKAPFLLDGQIPMTRCFRDGRRVSKLMIQERSNGLTPVNLRPPARRREREDHHTLTPPVLLISSISLIAAHRALATIAIAATYFSAFRDPHDLLHLLLLASCINTLASRIVVAAMFYSETLLQKSGPLARVWLSANIERKLSKTHILQSNLPDSVEAIITPGQAPMALRLSGQLLLGVVRIYNRKARYLLEDCNEASMKIKMAFRSSDNHDMAAANLYVNNREALLLPDKITPLDNLDLPPPPDAAWLLSQMDDVTATPVGRKGRVSNRDINLQEDFNNSQFLNQADTLDDELELAPMEDLDLELDFGMDIDERPTRMDTTIEMGRDAPLARSVEDDMFSELDIMPRGKDQTEREPSLGLNLDFGDDTVRIADEEGDIQMGDDDFQFPLGDQSVVPGLAGGPLDMPRGRISESPLSEIDPEFAREVEEEYSRIQHTDLYEPDEEEEHTVIRHPQRAKKRKVLLPDEQTMLSSTHIKDQQANHANILRAQSFLPRDPFVLALMEMQKSGGFVSNIMLDGRSAGWAPELRGMLSLEAVSRSNELKRKRDSGIADVESDNGATSKSPRLNVEEDDAFAVEDAGLGNQSIAADGTILEIPADEEGIAFGGDDDNTGRPVSREGSAMPDFDETTAPAVHPQDSGPVSMGTKHAVHVLRDIFGPDAEHDADKRKKTAVVFQDLLPEGRTTKADATKMFFECLVLATKDAIKVEQGETLGAPIKVRAKRGLWGAWAEREAGGEIAEEEELNQPELAAVSAPAVAVEA</sequence>
<dbReference type="InterPro" id="IPR023093">
    <property type="entry name" value="ScpA-like_C"/>
</dbReference>
<keyword evidence="3" id="KW-0539">Nucleus</keyword>
<dbReference type="Pfam" id="PF04824">
    <property type="entry name" value="Rad21_Rec8"/>
    <property type="match status" value="1"/>
</dbReference>
<evidence type="ECO:0000313" key="8">
    <source>
        <dbReference type="Proteomes" id="UP000830671"/>
    </source>
</evidence>
<dbReference type="EMBL" id="CP019475">
    <property type="protein sequence ID" value="UQC80189.1"/>
    <property type="molecule type" value="Genomic_DNA"/>
</dbReference>
<dbReference type="GO" id="GO:0005634">
    <property type="term" value="C:nucleus"/>
    <property type="evidence" value="ECO:0007669"/>
    <property type="project" value="UniProtKB-SubCell"/>
</dbReference>
<dbReference type="AlphaFoldDB" id="A0A9Q8SMN4"/>
<evidence type="ECO:0000313" key="7">
    <source>
        <dbReference type="EMBL" id="UQC80189.1"/>
    </source>
</evidence>
<feature type="domain" description="Rad21/Rec8-like protein N-terminal" evidence="6">
    <location>
        <begin position="240"/>
        <end position="340"/>
    </location>
</feature>
<name>A0A9Q8SMN4_9PEZI</name>
<keyword evidence="8" id="KW-1185">Reference proteome</keyword>
<feature type="region of interest" description="Disordered" evidence="4">
    <location>
        <begin position="662"/>
        <end position="693"/>
    </location>
</feature>
<evidence type="ECO:0000259" key="6">
    <source>
        <dbReference type="Pfam" id="PF04825"/>
    </source>
</evidence>
<dbReference type="Pfam" id="PF04825">
    <property type="entry name" value="Rad21_Rec8_N"/>
    <property type="match status" value="1"/>
</dbReference>
<comment type="subcellular location">
    <subcellularLocation>
        <location evidence="1">Nucleus</location>
    </subcellularLocation>
</comment>
<evidence type="ECO:0000256" key="1">
    <source>
        <dbReference type="ARBA" id="ARBA00004123"/>
    </source>
</evidence>
<dbReference type="GO" id="GO:0007064">
    <property type="term" value="P:mitotic sister chromatid cohesion"/>
    <property type="evidence" value="ECO:0007669"/>
    <property type="project" value="TreeGrafter"/>
</dbReference>
<dbReference type="InterPro" id="IPR006910">
    <property type="entry name" value="Rad21_Rec8_N"/>
</dbReference>
<dbReference type="InterPro" id="IPR036390">
    <property type="entry name" value="WH_DNA-bd_sf"/>
</dbReference>
<feature type="region of interest" description="Disordered" evidence="4">
    <location>
        <begin position="728"/>
        <end position="748"/>
    </location>
</feature>
<dbReference type="CDD" id="cd21788">
    <property type="entry name" value="Rad21_Rec8_M_SpRad21p-like"/>
    <property type="match status" value="1"/>
</dbReference>
<dbReference type="RefSeq" id="XP_049141820.1">
    <property type="nucleotide sequence ID" value="XM_049284677.1"/>
</dbReference>
<dbReference type="GeneID" id="73339687"/>
<protein>
    <recommendedName>
        <fullName evidence="9">Double-strand-break repair protein rad21</fullName>
    </recommendedName>
</protein>
<reference evidence="7" key="1">
    <citation type="journal article" date="2021" name="Mol. Plant Microbe Interact.">
        <title>Complete Genome Sequence of the Plant-Pathogenic Fungus Colletotrichum lupini.</title>
        <authorList>
            <person name="Baroncelli R."/>
            <person name="Pensec F."/>
            <person name="Da Lio D."/>
            <person name="Boufleur T."/>
            <person name="Vicente I."/>
            <person name="Sarrocco S."/>
            <person name="Picot A."/>
            <person name="Baraldi E."/>
            <person name="Sukno S."/>
            <person name="Thon M."/>
            <person name="Le Floch G."/>
        </authorList>
    </citation>
    <scope>NUCLEOTIDE SEQUENCE</scope>
    <source>
        <strain evidence="7">IMI 504893</strain>
    </source>
</reference>
<evidence type="ECO:0000259" key="5">
    <source>
        <dbReference type="Pfam" id="PF04824"/>
    </source>
</evidence>
<dbReference type="GO" id="GO:0030892">
    <property type="term" value="C:mitotic cohesin complex"/>
    <property type="evidence" value="ECO:0007669"/>
    <property type="project" value="TreeGrafter"/>
</dbReference>
<dbReference type="KEGG" id="clup:CLUP02_05671"/>
<evidence type="ECO:0000256" key="2">
    <source>
        <dbReference type="ARBA" id="ARBA00009870"/>
    </source>
</evidence>
<organism evidence="7 8">
    <name type="scientific">Colletotrichum lupini</name>
    <dbReference type="NCBI Taxonomy" id="145971"/>
    <lineage>
        <taxon>Eukaryota</taxon>
        <taxon>Fungi</taxon>
        <taxon>Dikarya</taxon>
        <taxon>Ascomycota</taxon>
        <taxon>Pezizomycotina</taxon>
        <taxon>Sordariomycetes</taxon>
        <taxon>Hypocreomycetidae</taxon>
        <taxon>Glomerellales</taxon>
        <taxon>Glomerellaceae</taxon>
        <taxon>Colletotrichum</taxon>
        <taxon>Colletotrichum acutatum species complex</taxon>
    </lineage>
</organism>
<comment type="similarity">
    <text evidence="2">Belongs to the rad21 family.</text>
</comment>
<dbReference type="PANTHER" id="PTHR12585">
    <property type="entry name" value="SCC1 / RAD21 FAMILY MEMBER"/>
    <property type="match status" value="1"/>
</dbReference>
<feature type="domain" description="Rad21/Rec8-like protein C-terminal eukaryotic" evidence="5">
    <location>
        <begin position="797"/>
        <end position="837"/>
    </location>
</feature>
<dbReference type="InterPro" id="IPR006909">
    <property type="entry name" value="Rad21/Rec8_C_eu"/>
</dbReference>
<dbReference type="InterPro" id="IPR039781">
    <property type="entry name" value="Rad21/Rec8-like"/>
</dbReference>
<evidence type="ECO:0008006" key="9">
    <source>
        <dbReference type="Google" id="ProtNLM"/>
    </source>
</evidence>
<feature type="compositionally biased region" description="Basic and acidic residues" evidence="4">
    <location>
        <begin position="665"/>
        <end position="674"/>
    </location>
</feature>
<dbReference type="GO" id="GO:0003682">
    <property type="term" value="F:chromatin binding"/>
    <property type="evidence" value="ECO:0007669"/>
    <property type="project" value="TreeGrafter"/>
</dbReference>
<dbReference type="PANTHER" id="PTHR12585:SF69">
    <property type="entry name" value="FI11703P"/>
    <property type="match status" value="1"/>
</dbReference>
<evidence type="ECO:0000256" key="3">
    <source>
        <dbReference type="ARBA" id="ARBA00023242"/>
    </source>
</evidence>
<dbReference type="Gene3D" id="1.10.10.580">
    <property type="entry name" value="Structural maintenance of chromosome 1. Chain E"/>
    <property type="match status" value="1"/>
</dbReference>
<gene>
    <name evidence="7" type="ORF">CLUP02_05671</name>
</gene>
<accession>A0A9Q8SMN4</accession>
<evidence type="ECO:0000256" key="4">
    <source>
        <dbReference type="SAM" id="MobiDB-lite"/>
    </source>
</evidence>
<proteinExistence type="inferred from homology"/>